<accession>A0A086JH53</accession>
<organism evidence="1 2">
    <name type="scientific">Toxoplasma gondii FOU</name>
    <dbReference type="NCBI Taxonomy" id="943167"/>
    <lineage>
        <taxon>Eukaryota</taxon>
        <taxon>Sar</taxon>
        <taxon>Alveolata</taxon>
        <taxon>Apicomplexa</taxon>
        <taxon>Conoidasida</taxon>
        <taxon>Coccidia</taxon>
        <taxon>Eucoccidiorida</taxon>
        <taxon>Eimeriorina</taxon>
        <taxon>Sarcocystidae</taxon>
        <taxon>Toxoplasma</taxon>
    </lineage>
</organism>
<dbReference type="Proteomes" id="UP000028838">
    <property type="component" value="Unassembled WGS sequence"/>
</dbReference>
<feature type="non-terminal residue" evidence="1">
    <location>
        <position position="1"/>
    </location>
</feature>
<comment type="caution">
    <text evidence="1">The sequence shown here is derived from an EMBL/GenBank/DDBJ whole genome shotgun (WGS) entry which is preliminary data.</text>
</comment>
<evidence type="ECO:0000313" key="1">
    <source>
        <dbReference type="EMBL" id="KFG31471.1"/>
    </source>
</evidence>
<dbReference type="VEuPathDB" id="ToxoDB:TGFOU_406600"/>
<name>A0A086JH53_TOXGO</name>
<sequence>HTTQRLLRGMDDGAFVRGGGVQEFVKAMTVPRIEEKTKGQLAGILRLIEALAAMKGSNSKSDQSPRRFGCSVLQRPFRTVVDYDVVITTAAALANAGVNVAAGGGGPVFPVFPDVAKVRSLAEEPLDGQQAAARESQLRSRGFVVPVADMVAAVKREWSEEPIDCGRCTVEYRAGAFRERVAVDQFVIVRGSRRNESVLEAKLILDPRAYSVHQSVNRYDPSFLFFGTIEGPPITQSLFVTSALKTSNECIIERTVDDGPVSLDCKGWRKFERRMSKQAMSGCCKCGRCLSLF</sequence>
<evidence type="ECO:0000313" key="2">
    <source>
        <dbReference type="Proteomes" id="UP000028838"/>
    </source>
</evidence>
<dbReference type="OrthoDB" id="10365371at2759"/>
<reference evidence="1 2" key="1">
    <citation type="submission" date="2014-07" db="EMBL/GenBank/DDBJ databases">
        <authorList>
            <person name="Sibley D."/>
            <person name="Venepally P."/>
            <person name="Karamycheva S."/>
            <person name="Hadjithomas M."/>
            <person name="Khan A."/>
            <person name="Brunk B."/>
            <person name="Roos D."/>
            <person name="Caler E."/>
            <person name="Lorenzi H."/>
        </authorList>
    </citation>
    <scope>NUCLEOTIDE SEQUENCE [LARGE SCALE GENOMIC DNA]</scope>
    <source>
        <strain evidence="1 2">FOU</strain>
    </source>
</reference>
<protein>
    <submittedName>
        <fullName evidence="1">Uncharacterized protein</fullName>
    </submittedName>
</protein>
<proteinExistence type="predicted"/>
<dbReference type="EMBL" id="AEYH02003092">
    <property type="protein sequence ID" value="KFG31471.1"/>
    <property type="molecule type" value="Genomic_DNA"/>
</dbReference>
<dbReference type="AlphaFoldDB" id="A0A086JH53"/>
<gene>
    <name evidence="1" type="ORF">TGFOU_406600</name>
</gene>